<dbReference type="InterPro" id="IPR003593">
    <property type="entry name" value="AAA+_ATPase"/>
</dbReference>
<reference evidence="8 9" key="1">
    <citation type="submission" date="2023-09" db="EMBL/GenBank/DDBJ databases">
        <authorList>
            <person name="Rey-Velasco X."/>
        </authorList>
    </citation>
    <scope>NUCLEOTIDE SEQUENCE [LARGE SCALE GENOMIC DNA]</scope>
    <source>
        <strain evidence="8 9">F158</strain>
    </source>
</reference>
<name>A0ABU3DL47_9RHOB</name>
<dbReference type="Gene3D" id="3.40.50.300">
    <property type="entry name" value="P-loop containing nucleotide triphosphate hydrolases"/>
    <property type="match status" value="2"/>
</dbReference>
<dbReference type="RefSeq" id="WP_311693962.1">
    <property type="nucleotide sequence ID" value="NZ_JAVRHL010000005.1"/>
</dbReference>
<evidence type="ECO:0000256" key="1">
    <source>
        <dbReference type="ARBA" id="ARBA00012513"/>
    </source>
</evidence>
<dbReference type="InterPro" id="IPR027417">
    <property type="entry name" value="P-loop_NTPase"/>
</dbReference>
<accession>A0ABU3DL47</accession>
<dbReference type="EMBL" id="JAVRHL010000005">
    <property type="protein sequence ID" value="MDT0684442.1"/>
    <property type="molecule type" value="Genomic_DNA"/>
</dbReference>
<sequence>MSQSAADFLPTGVRGLDDVLLGGLMPRGIYFIGGEPGTGKTTLGLQFLIEGRDRGEKTLFVTLSQSKTDLKRVAASHGFDLDGIEIEEVSGVQVADAPGLRQTVLNPDDADLSAAISSLHEIVGRSKADRVVIDSLFEIRLLAHDALTYRRELLLLRQVVADIGATALMLDYGDGELGDRQIEGLVNGAIMLEQDNPDYGTTIRRLHVSKMRGRRFIEGYHNLTIRTGGVAVFPRVEPGATREHAISDEVASGIPGLDQMMAGGLALGTTCLITGEPGTGKSTLSTAYANAAAQDGSTAAMFLFEERLGVFRQRSTDLGFDICELEKEGRLHLRHFDPAEKSPGEFLQSVVDLVEEEAVNVVVIDSLSGALAAHPAGSDMISQIQSLLSYLSRQGVLTIVTLTEAGRLGGDLSPAIQVGCFADSAILLRNERMDDELRRTLMVLKKRQGDHETRVRTLLIGNRSVDVVSSSEARRPKPHLSVM</sequence>
<evidence type="ECO:0000313" key="8">
    <source>
        <dbReference type="EMBL" id="MDT0684442.1"/>
    </source>
</evidence>
<evidence type="ECO:0000256" key="5">
    <source>
        <dbReference type="ARBA" id="ARBA00022777"/>
    </source>
</evidence>
<dbReference type="SUPFAM" id="SSF52540">
    <property type="entry name" value="P-loop containing nucleoside triphosphate hydrolases"/>
    <property type="match status" value="2"/>
</dbReference>
<evidence type="ECO:0000256" key="2">
    <source>
        <dbReference type="ARBA" id="ARBA00022553"/>
    </source>
</evidence>
<dbReference type="InterPro" id="IPR051347">
    <property type="entry name" value="Circadian_clock_KaiC-rel"/>
</dbReference>
<proteinExistence type="predicted"/>
<dbReference type="Pfam" id="PF06745">
    <property type="entry name" value="ATPase"/>
    <property type="match status" value="2"/>
</dbReference>
<dbReference type="PROSITE" id="PS51146">
    <property type="entry name" value="KAIC"/>
    <property type="match status" value="2"/>
</dbReference>
<organism evidence="8 9">
    <name type="scientific">Tropicimonas omnivorans</name>
    <dbReference type="NCBI Taxonomy" id="3075590"/>
    <lineage>
        <taxon>Bacteria</taxon>
        <taxon>Pseudomonadati</taxon>
        <taxon>Pseudomonadota</taxon>
        <taxon>Alphaproteobacteria</taxon>
        <taxon>Rhodobacterales</taxon>
        <taxon>Roseobacteraceae</taxon>
        <taxon>Tropicimonas</taxon>
    </lineage>
</organism>
<dbReference type="InterPro" id="IPR010624">
    <property type="entry name" value="KaiC_dom"/>
</dbReference>
<dbReference type="PANTHER" id="PTHR42926:SF1">
    <property type="entry name" value="CIRCADIAN CLOCK OSCILLATOR PROTEIN KAIC 1"/>
    <property type="match status" value="1"/>
</dbReference>
<dbReference type="Proteomes" id="UP001265259">
    <property type="component" value="Unassembled WGS sequence"/>
</dbReference>
<keyword evidence="3" id="KW-0808">Transferase</keyword>
<comment type="caution">
    <text evidence="8">The sequence shown here is derived from an EMBL/GenBank/DDBJ whole genome shotgun (WGS) entry which is preliminary data.</text>
</comment>
<keyword evidence="2" id="KW-0597">Phosphoprotein</keyword>
<evidence type="ECO:0000256" key="3">
    <source>
        <dbReference type="ARBA" id="ARBA00022679"/>
    </source>
</evidence>
<keyword evidence="9" id="KW-1185">Reference proteome</keyword>
<keyword evidence="6" id="KW-0378">Hydrolase</keyword>
<evidence type="ECO:0000313" key="9">
    <source>
        <dbReference type="Proteomes" id="UP001265259"/>
    </source>
</evidence>
<keyword evidence="5" id="KW-0418">Kinase</keyword>
<evidence type="ECO:0000256" key="4">
    <source>
        <dbReference type="ARBA" id="ARBA00022737"/>
    </source>
</evidence>
<dbReference type="PRINTS" id="PR01874">
    <property type="entry name" value="DNAREPAIRADA"/>
</dbReference>
<dbReference type="InterPro" id="IPR014774">
    <property type="entry name" value="KaiC-like_dom"/>
</dbReference>
<keyword evidence="4" id="KW-0677">Repeat</keyword>
<evidence type="ECO:0000259" key="7">
    <source>
        <dbReference type="PROSITE" id="PS51146"/>
    </source>
</evidence>
<dbReference type="InterPro" id="IPR030665">
    <property type="entry name" value="KaiC"/>
</dbReference>
<dbReference type="PANTHER" id="PTHR42926">
    <property type="match status" value="1"/>
</dbReference>
<evidence type="ECO:0000256" key="6">
    <source>
        <dbReference type="ARBA" id="ARBA00022801"/>
    </source>
</evidence>
<feature type="domain" description="KaiC" evidence="7">
    <location>
        <begin position="7"/>
        <end position="246"/>
    </location>
</feature>
<feature type="domain" description="KaiC" evidence="7">
    <location>
        <begin position="248"/>
        <end position="483"/>
    </location>
</feature>
<dbReference type="SMART" id="SM00382">
    <property type="entry name" value="AAA"/>
    <property type="match status" value="2"/>
</dbReference>
<gene>
    <name evidence="8" type="ORF">RM543_17305</name>
</gene>
<dbReference type="PIRSF" id="PIRSF039117">
    <property type="entry name" value="KaiC"/>
    <property type="match status" value="1"/>
</dbReference>
<dbReference type="EC" id="2.7.11.1" evidence="1"/>
<protein>
    <recommendedName>
        <fullName evidence="1">non-specific serine/threonine protein kinase</fullName>
        <ecNumber evidence="1">2.7.11.1</ecNumber>
    </recommendedName>
</protein>